<dbReference type="InterPro" id="IPR050736">
    <property type="entry name" value="Sensor_HK_Regulatory"/>
</dbReference>
<dbReference type="InterPro" id="IPR000014">
    <property type="entry name" value="PAS"/>
</dbReference>
<dbReference type="InterPro" id="IPR001789">
    <property type="entry name" value="Sig_transdc_resp-reg_receiver"/>
</dbReference>
<keyword evidence="13" id="KW-1185">Reference proteome</keyword>
<dbReference type="Gene3D" id="3.30.450.20">
    <property type="entry name" value="PAS domain"/>
    <property type="match status" value="2"/>
</dbReference>
<reference evidence="13" key="1">
    <citation type="submission" date="2016-10" db="EMBL/GenBank/DDBJ databases">
        <authorList>
            <person name="Varghese N."/>
            <person name="Submissions S."/>
        </authorList>
    </citation>
    <scope>NUCLEOTIDE SEQUENCE [LARGE SCALE GENOMIC DNA]</scope>
    <source>
        <strain evidence="13">CGMCC 1.10118</strain>
    </source>
</reference>
<dbReference type="InterPro" id="IPR005467">
    <property type="entry name" value="His_kinase_dom"/>
</dbReference>
<dbReference type="SUPFAM" id="SSF55874">
    <property type="entry name" value="ATPase domain of HSP90 chaperone/DNA topoisomerase II/histidine kinase"/>
    <property type="match status" value="1"/>
</dbReference>
<dbReference type="SMART" id="SM00387">
    <property type="entry name" value="HATPase_c"/>
    <property type="match status" value="1"/>
</dbReference>
<dbReference type="EC" id="2.7.13.3" evidence="2"/>
<dbReference type="OrthoDB" id="8127at2157"/>
<dbReference type="PANTHER" id="PTHR43711">
    <property type="entry name" value="TWO-COMPONENT HISTIDINE KINASE"/>
    <property type="match status" value="1"/>
</dbReference>
<dbReference type="Gene3D" id="3.40.50.2300">
    <property type="match status" value="1"/>
</dbReference>
<dbReference type="AlphaFoldDB" id="A0A1H3F2T7"/>
<dbReference type="PROSITE" id="PS50113">
    <property type="entry name" value="PAC"/>
    <property type="match status" value="1"/>
</dbReference>
<dbReference type="PROSITE" id="PS50112">
    <property type="entry name" value="PAS"/>
    <property type="match status" value="1"/>
</dbReference>
<evidence type="ECO:0000256" key="5">
    <source>
        <dbReference type="ARBA" id="ARBA00023012"/>
    </source>
</evidence>
<dbReference type="SUPFAM" id="SSF55785">
    <property type="entry name" value="PYP-like sensor domain (PAS domain)"/>
    <property type="match status" value="2"/>
</dbReference>
<dbReference type="SUPFAM" id="SSF47384">
    <property type="entry name" value="Homodimeric domain of signal transducing histidine kinase"/>
    <property type="match status" value="1"/>
</dbReference>
<accession>A0A1H3F2T7</accession>
<keyword evidence="7" id="KW-0175">Coiled coil</keyword>
<dbReference type="Gene3D" id="1.10.287.130">
    <property type="match status" value="1"/>
</dbReference>
<dbReference type="CDD" id="cd00082">
    <property type="entry name" value="HisKA"/>
    <property type="match status" value="1"/>
</dbReference>
<feature type="domain" description="Histidine kinase" evidence="8">
    <location>
        <begin position="573"/>
        <end position="761"/>
    </location>
</feature>
<dbReference type="SMART" id="SM00448">
    <property type="entry name" value="REC"/>
    <property type="match status" value="1"/>
</dbReference>
<dbReference type="CDD" id="cd00075">
    <property type="entry name" value="HATPase"/>
    <property type="match status" value="1"/>
</dbReference>
<dbReference type="InterPro" id="IPR003594">
    <property type="entry name" value="HATPase_dom"/>
</dbReference>
<keyword evidence="6" id="KW-0597">Phosphoprotein</keyword>
<organism evidence="12 13">
    <name type="scientific">Halobellus clavatus</name>
    <dbReference type="NCBI Taxonomy" id="660517"/>
    <lineage>
        <taxon>Archaea</taxon>
        <taxon>Methanobacteriati</taxon>
        <taxon>Methanobacteriota</taxon>
        <taxon>Stenosarchaea group</taxon>
        <taxon>Halobacteria</taxon>
        <taxon>Halobacteriales</taxon>
        <taxon>Haloferacaceae</taxon>
        <taxon>Halobellus</taxon>
    </lineage>
</organism>
<dbReference type="SUPFAM" id="SSF52172">
    <property type="entry name" value="CheY-like"/>
    <property type="match status" value="1"/>
</dbReference>
<dbReference type="Gene3D" id="3.30.450.40">
    <property type="match status" value="1"/>
</dbReference>
<dbReference type="InterPro" id="IPR000700">
    <property type="entry name" value="PAS-assoc_C"/>
</dbReference>
<dbReference type="Pfam" id="PF02518">
    <property type="entry name" value="HATPase_c"/>
    <property type="match status" value="1"/>
</dbReference>
<evidence type="ECO:0000259" key="11">
    <source>
        <dbReference type="PROSITE" id="PS50113"/>
    </source>
</evidence>
<evidence type="ECO:0000256" key="4">
    <source>
        <dbReference type="ARBA" id="ARBA00022777"/>
    </source>
</evidence>
<dbReference type="NCBIfam" id="TIGR00229">
    <property type="entry name" value="sensory_box"/>
    <property type="match status" value="1"/>
</dbReference>
<name>A0A1H3F2T7_9EURY</name>
<dbReference type="Gene3D" id="3.30.565.10">
    <property type="entry name" value="Histidine kinase-like ATPase, C-terminal domain"/>
    <property type="match status" value="1"/>
</dbReference>
<feature type="modified residue" description="4-aspartylphosphate" evidence="6">
    <location>
        <position position="69"/>
    </location>
</feature>
<evidence type="ECO:0000259" key="8">
    <source>
        <dbReference type="PROSITE" id="PS50109"/>
    </source>
</evidence>
<dbReference type="InterPro" id="IPR003018">
    <property type="entry name" value="GAF"/>
</dbReference>
<dbReference type="Pfam" id="PF00512">
    <property type="entry name" value="HisKA"/>
    <property type="match status" value="1"/>
</dbReference>
<protein>
    <recommendedName>
        <fullName evidence="2">histidine kinase</fullName>
        <ecNumber evidence="2">2.7.13.3</ecNumber>
    </recommendedName>
</protein>
<comment type="catalytic activity">
    <reaction evidence="1">
        <text>ATP + protein L-histidine = ADP + protein N-phospho-L-histidine.</text>
        <dbReference type="EC" id="2.7.13.3"/>
    </reaction>
</comment>
<dbReference type="STRING" id="660517.SAMN04487946_103104"/>
<dbReference type="SMART" id="SM00091">
    <property type="entry name" value="PAS"/>
    <property type="match status" value="2"/>
</dbReference>
<proteinExistence type="predicted"/>
<keyword evidence="5" id="KW-0902">Two-component regulatory system</keyword>
<sequence>MAGTQPEYPIDSPPDEIRVLHVDDDPDFVDLTASFLTKHNESFSVYTSTNPENALERIRGESIECIVSDYEMPELTGLELLERVREFDDDVPFILFTGKGSEEIASKAISAGVTDYLQKGVGTDQYTVLTNRIENAVEQKRSREALAESQKRLSRFIDQSPLGTIEYNEEFTIVNVNEAAAEITGYDPEELIGGTWSPIVPEDEHRHVAEIERQLLDNRGGYQSVNEVVRKNGERRLCSWHNRVVTDEDSDVITIFSQFEDVTEERRQRRELERTNALLSTLFETLPVGVLVEDASRNVLTANDRLFDLFDLSGSSADLIGTDCRQLAREVSDQMGDPEGFVERIDEIVESGEPVWNDEVVFEDGGALARSYRSIELPDGRGHLWVYHDVSERRAREQRLEALNQTARDLMTADSREEVARIGVDAAQSILELESNAIHLYEPDEGLVPAAATDRVDQLFDELPVFTGGNSIAWRVFQQGDPETVDDVHADGDHYNPETPIRSEVYFPLDEYGILIAGATEPEAFDQSDIVLGEILSINVVRALEQVERTERLQERERELTQQNARLEEFASVVSHDLRNPLNVAEGRLELAMEECDSEQLAHVESAHTRMKSLVEDLLTLARDQDTDIDPETVSLDSFAEVCWQNVDTEDASIVVETDQRVRADGTKLRQLFENLFRNAVEHGGSDVTVTVGALPDGFYVEDDGDGIPADERSDIFEYGFSTRPGGTGFGLAIALQSVETYGWSIEATEGTDGGARFEIRGVDEA</sequence>
<dbReference type="Pfam" id="PF08448">
    <property type="entry name" value="PAS_4"/>
    <property type="match status" value="1"/>
</dbReference>
<dbReference type="PROSITE" id="PS50109">
    <property type="entry name" value="HIS_KIN"/>
    <property type="match status" value="1"/>
</dbReference>
<dbReference type="RefSeq" id="WP_089766362.1">
    <property type="nucleotide sequence ID" value="NZ_FNPB01000003.1"/>
</dbReference>
<dbReference type="InterPro" id="IPR029016">
    <property type="entry name" value="GAF-like_dom_sf"/>
</dbReference>
<evidence type="ECO:0000259" key="9">
    <source>
        <dbReference type="PROSITE" id="PS50110"/>
    </source>
</evidence>
<dbReference type="PANTHER" id="PTHR43711:SF1">
    <property type="entry name" value="HISTIDINE KINASE 1"/>
    <property type="match status" value="1"/>
</dbReference>
<dbReference type="Pfam" id="PF13185">
    <property type="entry name" value="GAF_2"/>
    <property type="match status" value="1"/>
</dbReference>
<dbReference type="InterPro" id="IPR036890">
    <property type="entry name" value="HATPase_C_sf"/>
</dbReference>
<dbReference type="InterPro" id="IPR011006">
    <property type="entry name" value="CheY-like_superfamily"/>
</dbReference>
<dbReference type="SUPFAM" id="SSF55781">
    <property type="entry name" value="GAF domain-like"/>
    <property type="match status" value="1"/>
</dbReference>
<dbReference type="Pfam" id="PF00072">
    <property type="entry name" value="Response_reg"/>
    <property type="match status" value="1"/>
</dbReference>
<evidence type="ECO:0000256" key="6">
    <source>
        <dbReference type="PROSITE-ProRule" id="PRU00169"/>
    </source>
</evidence>
<feature type="coiled-coil region" evidence="7">
    <location>
        <begin position="544"/>
        <end position="573"/>
    </location>
</feature>
<feature type="domain" description="PAS" evidence="10">
    <location>
        <begin position="149"/>
        <end position="219"/>
    </location>
</feature>
<keyword evidence="3" id="KW-0808">Transferase</keyword>
<dbReference type="InterPro" id="IPR003661">
    <property type="entry name" value="HisK_dim/P_dom"/>
</dbReference>
<feature type="domain" description="PAC" evidence="11">
    <location>
        <begin position="222"/>
        <end position="274"/>
    </location>
</feature>
<evidence type="ECO:0000259" key="10">
    <source>
        <dbReference type="PROSITE" id="PS50112"/>
    </source>
</evidence>
<evidence type="ECO:0000256" key="7">
    <source>
        <dbReference type="SAM" id="Coils"/>
    </source>
</evidence>
<dbReference type="Proteomes" id="UP000199170">
    <property type="component" value="Unassembled WGS sequence"/>
</dbReference>
<dbReference type="PROSITE" id="PS50110">
    <property type="entry name" value="RESPONSE_REGULATORY"/>
    <property type="match status" value="1"/>
</dbReference>
<keyword evidence="4" id="KW-0418">Kinase</keyword>
<dbReference type="SMART" id="SM00065">
    <property type="entry name" value="GAF"/>
    <property type="match status" value="1"/>
</dbReference>
<evidence type="ECO:0000256" key="1">
    <source>
        <dbReference type="ARBA" id="ARBA00000085"/>
    </source>
</evidence>
<evidence type="ECO:0000256" key="2">
    <source>
        <dbReference type="ARBA" id="ARBA00012438"/>
    </source>
</evidence>
<dbReference type="Pfam" id="PF13188">
    <property type="entry name" value="PAS_8"/>
    <property type="match status" value="1"/>
</dbReference>
<dbReference type="GO" id="GO:0000155">
    <property type="term" value="F:phosphorelay sensor kinase activity"/>
    <property type="evidence" value="ECO:0007669"/>
    <property type="project" value="InterPro"/>
</dbReference>
<dbReference type="CDD" id="cd00130">
    <property type="entry name" value="PAS"/>
    <property type="match status" value="1"/>
</dbReference>
<evidence type="ECO:0000256" key="3">
    <source>
        <dbReference type="ARBA" id="ARBA00022679"/>
    </source>
</evidence>
<dbReference type="EMBL" id="FNPB01000003">
    <property type="protein sequence ID" value="SDX85190.1"/>
    <property type="molecule type" value="Genomic_DNA"/>
</dbReference>
<dbReference type="SMART" id="SM00388">
    <property type="entry name" value="HisKA"/>
    <property type="match status" value="1"/>
</dbReference>
<evidence type="ECO:0000313" key="13">
    <source>
        <dbReference type="Proteomes" id="UP000199170"/>
    </source>
</evidence>
<feature type="domain" description="Response regulatory" evidence="9">
    <location>
        <begin position="18"/>
        <end position="134"/>
    </location>
</feature>
<dbReference type="InterPro" id="IPR013656">
    <property type="entry name" value="PAS_4"/>
</dbReference>
<gene>
    <name evidence="12" type="ORF">SAMN04487946_103104</name>
</gene>
<dbReference type="InterPro" id="IPR036097">
    <property type="entry name" value="HisK_dim/P_sf"/>
</dbReference>
<evidence type="ECO:0000313" key="12">
    <source>
        <dbReference type="EMBL" id="SDX85190.1"/>
    </source>
</evidence>
<dbReference type="InterPro" id="IPR035965">
    <property type="entry name" value="PAS-like_dom_sf"/>
</dbReference>